<comment type="subunit">
    <text evidence="4">The methyltransferase is composed of M and S polypeptides.</text>
</comment>
<accession>I8AEW6</accession>
<dbReference type="REBASE" id="52268">
    <property type="entry name" value="S.BmaZFHKFORF16924P"/>
</dbReference>
<dbReference type="Gene3D" id="3.90.220.20">
    <property type="entry name" value="DNA methylase specificity domains"/>
    <property type="match status" value="2"/>
</dbReference>
<keyword evidence="2" id="KW-0680">Restriction system</keyword>
<evidence type="ECO:0000259" key="6">
    <source>
        <dbReference type="Pfam" id="PF01420"/>
    </source>
</evidence>
<dbReference type="InterPro" id="IPR051212">
    <property type="entry name" value="Type-I_RE_S_subunit"/>
</dbReference>
<dbReference type="PANTHER" id="PTHR43140">
    <property type="entry name" value="TYPE-1 RESTRICTION ENZYME ECOKI SPECIFICITY PROTEIN"/>
    <property type="match status" value="1"/>
</dbReference>
<evidence type="ECO:0000313" key="7">
    <source>
        <dbReference type="EMBL" id="EIT84147.1"/>
    </source>
</evidence>
<dbReference type="RefSeq" id="WP_007203455.1">
    <property type="nucleotide sequence ID" value="NZ_AKKV01000039.1"/>
</dbReference>
<keyword evidence="5" id="KW-0175">Coiled coil</keyword>
<dbReference type="Pfam" id="PF01420">
    <property type="entry name" value="Methylase_S"/>
    <property type="match status" value="2"/>
</dbReference>
<sequence length="477" mass="55027">MSKEKRTIEKLLEEALVPEQEKPYEIPENWMWTKLEDVCSRVTDGTHKTPRYIDSGIRFISIANIKPFKPIDWNSYTKFISIEEHRELIKRAKPERDDVLFPRIGTLGYAKRIDFDEEVSIFVGLGLAKPIKEIMNPKYLELYMNTLFVKNYSISKANGTGRLTLPLKESKAMPVALPPFSEQKRIAEKVERLLSKIEEAKQLIEGAKETFELRRAAILDKAFRGGLSKGLHVKEKNENNEDEIEINHNTEEFYELPYNWRWVSLESVCETITDGDHQAPPKSEEGIPFLVISNINKGLLDFQKTRFVPKEYYNKLHAKRKPKVGDVLYSVTGSYGIPVLVDTDKEFCFQRHIAILKPSEDIRSKYLYYILKSRLVYNQATNYATGTAQLTVPLSGLRKIKIPLPSLNEQNYIVGKIERMFNKQAYAEKSCIISNENIEVIKQSILSKAFKGELETNNPSEENAIELLKEVLQEQIK</sequence>
<evidence type="ECO:0000256" key="5">
    <source>
        <dbReference type="SAM" id="Coils"/>
    </source>
</evidence>
<dbReference type="PANTHER" id="PTHR43140:SF1">
    <property type="entry name" value="TYPE I RESTRICTION ENZYME ECOKI SPECIFICITY SUBUNIT"/>
    <property type="match status" value="1"/>
</dbReference>
<feature type="coiled-coil region" evidence="5">
    <location>
        <begin position="183"/>
        <end position="210"/>
    </location>
</feature>
<gene>
    <name evidence="7" type="ORF">A374_16919</name>
</gene>
<dbReference type="InterPro" id="IPR000055">
    <property type="entry name" value="Restrct_endonuc_typeI_TRD"/>
</dbReference>
<evidence type="ECO:0000256" key="1">
    <source>
        <dbReference type="ARBA" id="ARBA00010923"/>
    </source>
</evidence>
<dbReference type="eggNOG" id="COG0732">
    <property type="taxonomic scope" value="Bacteria"/>
</dbReference>
<feature type="domain" description="Type I restriction modification DNA specificity" evidence="6">
    <location>
        <begin position="259"/>
        <end position="422"/>
    </location>
</feature>
<evidence type="ECO:0000256" key="3">
    <source>
        <dbReference type="ARBA" id="ARBA00023125"/>
    </source>
</evidence>
<organism evidence="7 8">
    <name type="scientific">Fictibacillus macauensis ZFHKF-1</name>
    <dbReference type="NCBI Taxonomy" id="1196324"/>
    <lineage>
        <taxon>Bacteria</taxon>
        <taxon>Bacillati</taxon>
        <taxon>Bacillota</taxon>
        <taxon>Bacilli</taxon>
        <taxon>Bacillales</taxon>
        <taxon>Fictibacillaceae</taxon>
        <taxon>Fictibacillus</taxon>
    </lineage>
</organism>
<dbReference type="InterPro" id="IPR044946">
    <property type="entry name" value="Restrct_endonuc_typeI_TRD_sf"/>
</dbReference>
<name>I8AEW6_9BACL</name>
<evidence type="ECO:0000256" key="2">
    <source>
        <dbReference type="ARBA" id="ARBA00022747"/>
    </source>
</evidence>
<reference evidence="7 8" key="1">
    <citation type="journal article" date="2012" name="J. Bacteriol.">
        <title>Genome of Bacillus macauensis ZFHKF-1, a Long-Chain-Forming Bacterium.</title>
        <authorList>
            <person name="Cai L."/>
            <person name="Zhang T."/>
        </authorList>
    </citation>
    <scope>NUCLEOTIDE SEQUENCE [LARGE SCALE GENOMIC DNA]</scope>
    <source>
        <strain evidence="7 8">ZFHKF-1</strain>
    </source>
</reference>
<dbReference type="OrthoDB" id="9811611at2"/>
<evidence type="ECO:0000256" key="4">
    <source>
        <dbReference type="ARBA" id="ARBA00038652"/>
    </source>
</evidence>
<keyword evidence="8" id="KW-1185">Reference proteome</keyword>
<dbReference type="Proteomes" id="UP000004080">
    <property type="component" value="Unassembled WGS sequence"/>
</dbReference>
<comment type="caution">
    <text evidence="7">The sequence shown here is derived from an EMBL/GenBank/DDBJ whole genome shotgun (WGS) entry which is preliminary data.</text>
</comment>
<dbReference type="STRING" id="1196324.A374_16919"/>
<comment type="similarity">
    <text evidence="1">Belongs to the type-I restriction system S methylase family.</text>
</comment>
<protein>
    <submittedName>
        <fullName evidence="7">Type I restriction-modification system specificity subunit</fullName>
    </submittedName>
</protein>
<dbReference type="AlphaFoldDB" id="I8AEW6"/>
<dbReference type="PATRIC" id="fig|1196324.3.peg.3458"/>
<proteinExistence type="inferred from homology"/>
<evidence type="ECO:0000313" key="8">
    <source>
        <dbReference type="Proteomes" id="UP000004080"/>
    </source>
</evidence>
<dbReference type="GO" id="GO:0009307">
    <property type="term" value="P:DNA restriction-modification system"/>
    <property type="evidence" value="ECO:0007669"/>
    <property type="project" value="UniProtKB-KW"/>
</dbReference>
<dbReference type="EMBL" id="AKKV01000039">
    <property type="protein sequence ID" value="EIT84147.1"/>
    <property type="molecule type" value="Genomic_DNA"/>
</dbReference>
<dbReference type="CDD" id="cd17246">
    <property type="entry name" value="RMtype1_S_SonII-TRD2-CR2_like"/>
    <property type="match status" value="2"/>
</dbReference>
<keyword evidence="3" id="KW-0238">DNA-binding</keyword>
<feature type="domain" description="Type I restriction modification DNA specificity" evidence="6">
    <location>
        <begin position="27"/>
        <end position="204"/>
    </location>
</feature>
<dbReference type="SUPFAM" id="SSF116734">
    <property type="entry name" value="DNA methylase specificity domain"/>
    <property type="match status" value="2"/>
</dbReference>
<dbReference type="GO" id="GO:0003677">
    <property type="term" value="F:DNA binding"/>
    <property type="evidence" value="ECO:0007669"/>
    <property type="project" value="UniProtKB-KW"/>
</dbReference>